<organism evidence="1 2">
    <name type="scientific">Chromatium okenii</name>
    <dbReference type="NCBI Taxonomy" id="61644"/>
    <lineage>
        <taxon>Bacteria</taxon>
        <taxon>Pseudomonadati</taxon>
        <taxon>Pseudomonadota</taxon>
        <taxon>Gammaproteobacteria</taxon>
        <taxon>Chromatiales</taxon>
        <taxon>Chromatiaceae</taxon>
        <taxon>Chromatium</taxon>
    </lineage>
</organism>
<dbReference type="EMBL" id="PPGH01000037">
    <property type="protein sequence ID" value="PQJ95690.1"/>
    <property type="molecule type" value="Genomic_DNA"/>
</dbReference>
<gene>
    <name evidence="1" type="ORF">CXB77_16635</name>
</gene>
<accession>A0A2S7XPM4</accession>
<evidence type="ECO:0008006" key="3">
    <source>
        <dbReference type="Google" id="ProtNLM"/>
    </source>
</evidence>
<dbReference type="InterPro" id="IPR014054">
    <property type="entry name" value="Phage_regulatory_Rha"/>
</dbReference>
<keyword evidence="2" id="KW-1185">Reference proteome</keyword>
<dbReference type="OrthoDB" id="5125854at2"/>
<comment type="caution">
    <text evidence="1">The sequence shown here is derived from an EMBL/GenBank/DDBJ whole genome shotgun (WGS) entry which is preliminary data.</text>
</comment>
<proteinExistence type="predicted"/>
<evidence type="ECO:0000313" key="2">
    <source>
        <dbReference type="Proteomes" id="UP000239936"/>
    </source>
</evidence>
<name>A0A2S7XPM4_9GAMM</name>
<evidence type="ECO:0000313" key="1">
    <source>
        <dbReference type="EMBL" id="PQJ95690.1"/>
    </source>
</evidence>
<dbReference type="RefSeq" id="WP_105074701.1">
    <property type="nucleotide sequence ID" value="NZ_JAFLKP010000084.1"/>
</dbReference>
<dbReference type="Pfam" id="PF09669">
    <property type="entry name" value="Phage_pRha"/>
    <property type="match status" value="1"/>
</dbReference>
<protein>
    <recommendedName>
        <fullName evidence="3">Rha family transcriptional regulator</fullName>
    </recommendedName>
</protein>
<dbReference type="Proteomes" id="UP000239936">
    <property type="component" value="Unassembled WGS sequence"/>
</dbReference>
<dbReference type="AlphaFoldDB" id="A0A2S7XPM4"/>
<sequence length="163" mass="19115">METSNTFTVFSLSMTSREIASLANKRHDNVLRDIDALTETLSSELKCGFKSSTYISGDPPREYRQFILDQFSYNLILERYKGLQRVPNRLQEEAALKTIEQLLKIKLIRQYKVLSYRIDGYDPINNIAYEIDEPDHKHNRSKDNDRQKHIEKILGCSFVRIQL</sequence>
<reference evidence="1 2" key="1">
    <citation type="submission" date="2018-01" db="EMBL/GenBank/DDBJ databases">
        <title>The complete genome sequence of Chromatium okenii LaCa, a purple sulfur bacterium with a turbulent life.</title>
        <authorList>
            <person name="Luedin S.M."/>
            <person name="Liechti N."/>
            <person name="Storelli N."/>
            <person name="Danza F."/>
            <person name="Wittwer M."/>
            <person name="Pothier J.F."/>
            <person name="Tonolla M.A."/>
        </authorList>
    </citation>
    <scope>NUCLEOTIDE SEQUENCE [LARGE SCALE GENOMIC DNA]</scope>
    <source>
        <strain evidence="1 2">LaCa</strain>
    </source>
</reference>